<evidence type="ECO:0000256" key="2">
    <source>
        <dbReference type="ARBA" id="ARBA00023015"/>
    </source>
</evidence>
<keyword evidence="1" id="KW-0678">Repressor</keyword>
<dbReference type="InterPro" id="IPR001647">
    <property type="entry name" value="HTH_TetR"/>
</dbReference>
<dbReference type="GO" id="GO:0046677">
    <property type="term" value="P:response to antibiotic"/>
    <property type="evidence" value="ECO:0007669"/>
    <property type="project" value="InterPro"/>
</dbReference>
<dbReference type="InterPro" id="IPR036271">
    <property type="entry name" value="Tet_transcr_reg_TetR-rel_C_sf"/>
</dbReference>
<evidence type="ECO:0000256" key="3">
    <source>
        <dbReference type="ARBA" id="ARBA00023125"/>
    </source>
</evidence>
<sequence>MPTTREDGRKPRLSRERVLAAAVEIADRDGIEALTIRALADHVGTKPMSIYHHVAGKEVLLDGMVDIVFSEIEKPPVELEWRDALRVRCRSAREVLARHQWSVPLLESRHHPGPELLAHHEAVLATLDRAGMPLPLVAHAYAVLDSFVYGFAMQEANLAVQSGEADAELAEEIAAAFDPGAYPMMTRFAMEHAMRPDFNFGDSFDYGLDLLLDGLARALREEGA</sequence>
<dbReference type="SUPFAM" id="SSF48498">
    <property type="entry name" value="Tetracyclin repressor-like, C-terminal domain"/>
    <property type="match status" value="1"/>
</dbReference>
<evidence type="ECO:0000313" key="7">
    <source>
        <dbReference type="EMBL" id="SEI95665.1"/>
    </source>
</evidence>
<dbReference type="AlphaFoldDB" id="A0A1H6V607"/>
<protein>
    <submittedName>
        <fullName evidence="7">Transcriptional regulator, TetR family</fullName>
    </submittedName>
</protein>
<evidence type="ECO:0000256" key="4">
    <source>
        <dbReference type="ARBA" id="ARBA00023163"/>
    </source>
</evidence>
<dbReference type="eggNOG" id="COG1309">
    <property type="taxonomic scope" value="Bacteria"/>
</dbReference>
<dbReference type="Gene3D" id="1.10.10.60">
    <property type="entry name" value="Homeodomain-like"/>
    <property type="match status" value="1"/>
</dbReference>
<keyword evidence="3 5" id="KW-0238">DNA-binding</keyword>
<gene>
    <name evidence="7" type="ORF">SAMN05421637_0539</name>
</gene>
<keyword evidence="2" id="KW-0805">Transcription regulation</keyword>
<proteinExistence type="predicted"/>
<keyword evidence="8" id="KW-1185">Reference proteome</keyword>
<reference evidence="8" key="1">
    <citation type="submission" date="2016-10" db="EMBL/GenBank/DDBJ databases">
        <authorList>
            <person name="Varghese N."/>
        </authorList>
    </citation>
    <scope>NUCLEOTIDE SEQUENCE [LARGE SCALE GENOMIC DNA]</scope>
    <source>
        <strain evidence="8">DSM 24868</strain>
    </source>
</reference>
<evidence type="ECO:0000259" key="6">
    <source>
        <dbReference type="PROSITE" id="PS50977"/>
    </source>
</evidence>
<dbReference type="SUPFAM" id="SSF46689">
    <property type="entry name" value="Homeodomain-like"/>
    <property type="match status" value="1"/>
</dbReference>
<evidence type="ECO:0000313" key="8">
    <source>
        <dbReference type="Proteomes" id="UP000183315"/>
    </source>
</evidence>
<dbReference type="GO" id="GO:0045892">
    <property type="term" value="P:negative regulation of DNA-templated transcription"/>
    <property type="evidence" value="ECO:0007669"/>
    <property type="project" value="InterPro"/>
</dbReference>
<dbReference type="STRING" id="1043493.SAMN05421637_0539"/>
<dbReference type="Pfam" id="PF00440">
    <property type="entry name" value="TetR_N"/>
    <property type="match status" value="1"/>
</dbReference>
<dbReference type="Proteomes" id="UP000183315">
    <property type="component" value="Unassembled WGS sequence"/>
</dbReference>
<dbReference type="InterPro" id="IPR009057">
    <property type="entry name" value="Homeodomain-like_sf"/>
</dbReference>
<evidence type="ECO:0000256" key="5">
    <source>
        <dbReference type="PROSITE-ProRule" id="PRU00335"/>
    </source>
</evidence>
<dbReference type="Gene3D" id="1.10.357.10">
    <property type="entry name" value="Tetracycline Repressor, domain 2"/>
    <property type="match status" value="1"/>
</dbReference>
<name>A0A1H6V607_9MICO</name>
<dbReference type="InterPro" id="IPR004111">
    <property type="entry name" value="Repressor_TetR_C"/>
</dbReference>
<organism evidence="7 8">
    <name type="scientific">Demequina mangrovi</name>
    <dbReference type="NCBI Taxonomy" id="1043493"/>
    <lineage>
        <taxon>Bacteria</taxon>
        <taxon>Bacillati</taxon>
        <taxon>Actinomycetota</taxon>
        <taxon>Actinomycetes</taxon>
        <taxon>Micrococcales</taxon>
        <taxon>Demequinaceae</taxon>
        <taxon>Demequina</taxon>
    </lineage>
</organism>
<dbReference type="EMBL" id="FNZI01000001">
    <property type="protein sequence ID" value="SEI95665.1"/>
    <property type="molecule type" value="Genomic_DNA"/>
</dbReference>
<keyword evidence="4" id="KW-0804">Transcription</keyword>
<feature type="domain" description="HTH tetR-type" evidence="6">
    <location>
        <begin position="12"/>
        <end position="72"/>
    </location>
</feature>
<dbReference type="GO" id="GO:0003700">
    <property type="term" value="F:DNA-binding transcription factor activity"/>
    <property type="evidence" value="ECO:0007669"/>
    <property type="project" value="TreeGrafter"/>
</dbReference>
<dbReference type="InterPro" id="IPR003012">
    <property type="entry name" value="Tet_transcr_reg_TetR"/>
</dbReference>
<dbReference type="PROSITE" id="PS50977">
    <property type="entry name" value="HTH_TETR_2"/>
    <property type="match status" value="1"/>
</dbReference>
<accession>A0A1H6V607</accession>
<feature type="DNA-binding region" description="H-T-H motif" evidence="5">
    <location>
        <begin position="35"/>
        <end position="54"/>
    </location>
</feature>
<dbReference type="PANTHER" id="PTHR30055">
    <property type="entry name" value="HTH-TYPE TRANSCRIPTIONAL REGULATOR RUTR"/>
    <property type="match status" value="1"/>
</dbReference>
<dbReference type="InterPro" id="IPR050109">
    <property type="entry name" value="HTH-type_TetR-like_transc_reg"/>
</dbReference>
<dbReference type="Pfam" id="PF02909">
    <property type="entry name" value="TetR_C_1"/>
    <property type="match status" value="1"/>
</dbReference>
<dbReference type="PANTHER" id="PTHR30055:SF151">
    <property type="entry name" value="TRANSCRIPTIONAL REGULATORY PROTEIN"/>
    <property type="match status" value="1"/>
</dbReference>
<evidence type="ECO:0000256" key="1">
    <source>
        <dbReference type="ARBA" id="ARBA00022491"/>
    </source>
</evidence>
<dbReference type="GO" id="GO:0000976">
    <property type="term" value="F:transcription cis-regulatory region binding"/>
    <property type="evidence" value="ECO:0007669"/>
    <property type="project" value="TreeGrafter"/>
</dbReference>
<dbReference type="OrthoDB" id="329481at2"/>
<dbReference type="PRINTS" id="PR00400">
    <property type="entry name" value="TETREPRESSOR"/>
</dbReference>